<name>A0AAD6TPB9_9AGAR</name>
<feature type="compositionally biased region" description="Basic and acidic residues" evidence="1">
    <location>
        <begin position="350"/>
        <end position="359"/>
    </location>
</feature>
<feature type="compositionally biased region" description="Low complexity" evidence="1">
    <location>
        <begin position="412"/>
        <end position="425"/>
    </location>
</feature>
<feature type="region of interest" description="Disordered" evidence="1">
    <location>
        <begin position="247"/>
        <end position="359"/>
    </location>
</feature>
<feature type="compositionally biased region" description="Low complexity" evidence="1">
    <location>
        <begin position="517"/>
        <end position="527"/>
    </location>
</feature>
<feature type="compositionally biased region" description="Basic and acidic residues" evidence="1">
    <location>
        <begin position="684"/>
        <end position="737"/>
    </location>
</feature>
<evidence type="ECO:0000256" key="1">
    <source>
        <dbReference type="SAM" id="MobiDB-lite"/>
    </source>
</evidence>
<feature type="compositionally biased region" description="Basic and acidic residues" evidence="1">
    <location>
        <begin position="746"/>
        <end position="764"/>
    </location>
</feature>
<feature type="compositionally biased region" description="Low complexity" evidence="1">
    <location>
        <begin position="941"/>
        <end position="959"/>
    </location>
</feature>
<feature type="compositionally biased region" description="Low complexity" evidence="1">
    <location>
        <begin position="639"/>
        <end position="662"/>
    </location>
</feature>
<evidence type="ECO:0000313" key="3">
    <source>
        <dbReference type="Proteomes" id="UP001222325"/>
    </source>
</evidence>
<feature type="compositionally biased region" description="Pro residues" evidence="1">
    <location>
        <begin position="565"/>
        <end position="574"/>
    </location>
</feature>
<feature type="compositionally biased region" description="Pro residues" evidence="1">
    <location>
        <begin position="785"/>
        <end position="797"/>
    </location>
</feature>
<feature type="region of interest" description="Disordered" evidence="1">
    <location>
        <begin position="96"/>
        <end position="164"/>
    </location>
</feature>
<feature type="compositionally biased region" description="Polar residues" evidence="1">
    <location>
        <begin position="818"/>
        <end position="830"/>
    </location>
</feature>
<feature type="compositionally biased region" description="Polar residues" evidence="1">
    <location>
        <begin position="922"/>
        <end position="932"/>
    </location>
</feature>
<gene>
    <name evidence="2" type="ORF">B0H15DRAFT_84283</name>
</gene>
<protein>
    <submittedName>
        <fullName evidence="2">Uncharacterized protein</fullName>
    </submittedName>
</protein>
<dbReference type="EMBL" id="JARJCN010000121">
    <property type="protein sequence ID" value="KAJ7071882.1"/>
    <property type="molecule type" value="Genomic_DNA"/>
</dbReference>
<feature type="region of interest" description="Disordered" evidence="1">
    <location>
        <begin position="479"/>
        <end position="1065"/>
    </location>
</feature>
<feature type="compositionally biased region" description="Polar residues" evidence="1">
    <location>
        <begin position="253"/>
        <end position="268"/>
    </location>
</feature>
<feature type="compositionally biased region" description="Gly residues" evidence="1">
    <location>
        <begin position="1023"/>
        <end position="1035"/>
    </location>
</feature>
<feature type="compositionally biased region" description="Acidic residues" evidence="1">
    <location>
        <begin position="289"/>
        <end position="301"/>
    </location>
</feature>
<sequence length="1065" mass="111223">MSGEGELDDKEKGCVLAAMEQVVFPPPPPPPASIHALRHVSMYGDTAYSDMEMEVDVEGEGDADVDIDVVGEDGLSPAATRLALPTPRIPISAASGLVSGSSSSAAPSSSAPRTSSSAASSSRVPSSSVSASGSTSTSATALKKKPKRLAGPGVPPPSPEAPTGVSAYTQHALVQPALHLAPRAAYTQTKPAVHAPNGHPQTSQNGQRWGPLIGAVRGVRAAEAEWGSGGWGGVVLADGYADEDASMRGANPHASTNGGNARASSSSKPYAVVERAGGWDISHSREREEGEDGDVDVVGDGDDTHPSARSRGKSRHQDQQYDRDAAREGTCPPKMRRRWTQGTRGTDPPRTMDKDKGKARVEAMDIGEVTDAGLPPSLARTHGHTYAVASAQSQVPQPAPAPPSPVPPPAASLPALPLSPGTSPSASFARLSLVSPHPGAGGPRPAWVAGVSIRGWEVERAGVVDVEPSGAGADAAIQRQDDTVPPPPADEGTPSHPLPPVADGMPPPGAPLPPSPVAARPSPSPRVRFIEPSPPPEADPSNSPSHEHDDDDVPFMDVPADEPYRPSPASPSPAPESEDEMEEEPAPTIAPVLPVLEVSFSREEASAPVERGASAPIETASLQREASAPAETPMEREMSVAVGDASSAPAADVSPVDVVLDIPSPPPPTPPSPAPPPPVQVKKSIKEWRKEREANKALEDERQRERERERRETESEREREREPEKEKDEQGADKENEVVPPLPPAKPEDALARVLDDIRRDAMSEKPQPPPVHTQVQEDVEMPDTAPPMPLLPPPTATKPRLKMEPFVPTGTHGGLSPLTTSSAAGSRTPSPGLANGASLVKRETSPLAVNVPAMLNGESRPTTSSSSLKPQSSFVKTTALLPPRQHVLQSPKAPRYPSPSFTSNGVSKAAPPPPPKPLPVSAQTSSPSFATNGGYRPTKPSSFSPAQSSPASQWASSSNGIARSPFSPRPATPTFKHHARIPPSVPPTQPRSYQAQRAPPSAPKALREAQNPNAIASSSSSGGSGGGGRGGRFGGLAPQTIPQSVLEPPRERSNRRGHHNRKRR</sequence>
<dbReference type="Proteomes" id="UP001222325">
    <property type="component" value="Unassembled WGS sequence"/>
</dbReference>
<feature type="region of interest" description="Disordered" evidence="1">
    <location>
        <begin position="389"/>
        <end position="425"/>
    </location>
</feature>
<reference evidence="2" key="1">
    <citation type="submission" date="2023-03" db="EMBL/GenBank/DDBJ databases">
        <title>Massive genome expansion in bonnet fungi (Mycena s.s.) driven by repeated elements and novel gene families across ecological guilds.</title>
        <authorList>
            <consortium name="Lawrence Berkeley National Laboratory"/>
            <person name="Harder C.B."/>
            <person name="Miyauchi S."/>
            <person name="Viragh M."/>
            <person name="Kuo A."/>
            <person name="Thoen E."/>
            <person name="Andreopoulos B."/>
            <person name="Lu D."/>
            <person name="Skrede I."/>
            <person name="Drula E."/>
            <person name="Henrissat B."/>
            <person name="Morin E."/>
            <person name="Kohler A."/>
            <person name="Barry K."/>
            <person name="LaButti K."/>
            <person name="Morin E."/>
            <person name="Salamov A."/>
            <person name="Lipzen A."/>
            <person name="Mereny Z."/>
            <person name="Hegedus B."/>
            <person name="Baldrian P."/>
            <person name="Stursova M."/>
            <person name="Weitz H."/>
            <person name="Taylor A."/>
            <person name="Grigoriev I.V."/>
            <person name="Nagy L.G."/>
            <person name="Martin F."/>
            <person name="Kauserud H."/>
        </authorList>
    </citation>
    <scope>NUCLEOTIDE SEQUENCE</scope>
    <source>
        <strain evidence="2">CBHHK173m</strain>
    </source>
</reference>
<feature type="compositionally biased region" description="Low complexity" evidence="1">
    <location>
        <begin position="865"/>
        <end position="874"/>
    </location>
</feature>
<feature type="compositionally biased region" description="Pro residues" evidence="1">
    <location>
        <begin position="397"/>
        <end position="411"/>
    </location>
</feature>
<evidence type="ECO:0000313" key="2">
    <source>
        <dbReference type="EMBL" id="KAJ7071882.1"/>
    </source>
</evidence>
<feature type="compositionally biased region" description="Pro residues" evidence="1">
    <location>
        <begin position="663"/>
        <end position="679"/>
    </location>
</feature>
<accession>A0AAD6TPB9</accession>
<feature type="compositionally biased region" description="Low complexity" evidence="1">
    <location>
        <begin position="96"/>
        <end position="141"/>
    </location>
</feature>
<comment type="caution">
    <text evidence="2">The sequence shown here is derived from an EMBL/GenBank/DDBJ whole genome shotgun (WGS) entry which is preliminary data.</text>
</comment>
<proteinExistence type="predicted"/>
<feature type="compositionally biased region" description="Basic and acidic residues" evidence="1">
    <location>
        <begin position="315"/>
        <end position="327"/>
    </location>
</feature>
<feature type="compositionally biased region" description="Pro residues" evidence="1">
    <location>
        <begin position="496"/>
        <end position="516"/>
    </location>
</feature>
<dbReference type="AlphaFoldDB" id="A0AAD6TPB9"/>
<organism evidence="2 3">
    <name type="scientific">Mycena belliarum</name>
    <dbReference type="NCBI Taxonomy" id="1033014"/>
    <lineage>
        <taxon>Eukaryota</taxon>
        <taxon>Fungi</taxon>
        <taxon>Dikarya</taxon>
        <taxon>Basidiomycota</taxon>
        <taxon>Agaricomycotina</taxon>
        <taxon>Agaricomycetes</taxon>
        <taxon>Agaricomycetidae</taxon>
        <taxon>Agaricales</taxon>
        <taxon>Marasmiineae</taxon>
        <taxon>Mycenaceae</taxon>
        <taxon>Mycena</taxon>
    </lineage>
</organism>
<feature type="compositionally biased region" description="Basic residues" evidence="1">
    <location>
        <begin position="1056"/>
        <end position="1065"/>
    </location>
</feature>
<keyword evidence="3" id="KW-1185">Reference proteome</keyword>
<feature type="compositionally biased region" description="Acidic residues" evidence="1">
    <location>
        <begin position="576"/>
        <end position="585"/>
    </location>
</feature>